<feature type="region of interest" description="Disordered" evidence="2">
    <location>
        <begin position="809"/>
        <end position="836"/>
    </location>
</feature>
<feature type="region of interest" description="Disordered" evidence="2">
    <location>
        <begin position="691"/>
        <end position="720"/>
    </location>
</feature>
<accession>F0VMU2</accession>
<proteinExistence type="predicted"/>
<feature type="transmembrane region" description="Helical" evidence="3">
    <location>
        <begin position="424"/>
        <end position="452"/>
    </location>
</feature>
<feature type="region of interest" description="Disordered" evidence="2">
    <location>
        <begin position="1920"/>
        <end position="1942"/>
    </location>
</feature>
<evidence type="ECO:0000313" key="5">
    <source>
        <dbReference type="EMBL" id="CEL69762.1"/>
    </source>
</evidence>
<feature type="region of interest" description="Disordered" evidence="2">
    <location>
        <begin position="1"/>
        <end position="23"/>
    </location>
</feature>
<feature type="transmembrane region" description="Helical" evidence="3">
    <location>
        <begin position="1581"/>
        <end position="1603"/>
    </location>
</feature>
<dbReference type="RefSeq" id="XP_003885066.1">
    <property type="nucleotide sequence ID" value="XM_003885017.1"/>
</dbReference>
<evidence type="ECO:0000313" key="6">
    <source>
        <dbReference type="Proteomes" id="UP000007494"/>
    </source>
</evidence>
<feature type="compositionally biased region" description="Pro residues" evidence="2">
    <location>
        <begin position="187"/>
        <end position="201"/>
    </location>
</feature>
<feature type="transmembrane region" description="Helical" evidence="3">
    <location>
        <begin position="1217"/>
        <end position="1237"/>
    </location>
</feature>
<dbReference type="EMBL" id="FR823392">
    <property type="protein sequence ID" value="CBZ55038.1"/>
    <property type="molecule type" value="Genomic_DNA"/>
</dbReference>
<feature type="compositionally biased region" description="Polar residues" evidence="2">
    <location>
        <begin position="1398"/>
        <end position="1408"/>
    </location>
</feature>
<sequence>MRVFDEAKPASGPGPEDTESEEEQLERWRRLREEQQRYSVLPIEAHKPAMCFVVFLVFFLTLFFAAAILTTDVERKHVTRQAIRRNIFQAPFLQPPRAAPQTDPPQDSTSGETENQPGTSGAGAATRRLAAKPDFLPFSQILPVPLETLRSLASHTQASPESSPSFSLPPASPAAFPASSPYSPSSQPSPSPSSPSPPSFPSLPSYSFPSSSSLDEDSAAPASPAARSSRRPSFAPTVSPLSPAASSPTVSSPRRRRLSADRAPTPVDEGTGLWEGRGISSVALLQWSDVELWLERILRRMLLTGLVADLLAVEEANLSVVKGILATNSGTTSKGLLLKLWETTGKYSARGGTYEVNFRTLYGVPWGYDISPQLKELTTGGWLTPLTSSVTVQLLLRDNSGDASYVEVSFTQLPTGLIVPRCTIFVNLVSSFLVSIIVSGLFFLVTVCYLFVEIYAFRYVKNASRVAERRESAFSAYLRGRWEVLGTCVCGFLTAILLCSRAVVANLLPNVNTFKYIQLVDLVDDVTRFLIVATTFFAMMRTLLFLTNASLFFFVVQRALKTALREFSGVHLVAMLAILGVAASNYLLAGVKETPFGTYGDAIFQTLALLFGSPLLFTFPPVGALYNLVFILVWWTILLPMLIALVVYSVRKVMVKTGLNETEMLGAEMADQARDFLAEFVFCCAPDPGRHATSDEKRRLQQKEEKAEMRRQEKESQRQIEESGVAVTTIPESKTRPSRVLLCLLLVFSIFFVAGVSLLFDAPRVYRDHTATSQLENRRFLSTDPFASKRLLELTPPLGFRDDLCATTRAQNSQGEPSGDTAAQAGGSNGDSTTQGEGAQILKNVLTALSEPLPRTITLKDVSSLQGIYDWLQHVLAEEILNAAYSAPYLSHRAPLANPGALLIARRVSLQCRASTSSLYRICPVTRLGTSSFSSGTTETYGVNGAKFTADVDDRVYRVGLFFTSTLAGATGATASAKKRSSSSVDPAPASPSVDPAPASPSGDPAPASPSGDPAPASPSGDPASASSPVDPAFSSSSASPSPSSFSPSSSSSSSPGAAVVSADSAPSPLSAEAPLRRLASSGVSSQSPRKLGDQGGLSRIVPRTSQVVRTSADPLADLLGSPRAATLNLSATEFAALYHGTSSMKGKIDRLKEGGFLDYQLAQLDVVWVDFNGDSGVYLLNKVTFELANTGGLTVTPGVVAVPSWTLSPTSASAHASFVLVMIASLCFLLYILYSYRTTQKRVYSSSLFIFLDLPTLIFLSLFVFFYVALLNVSFNPGWESAASIGLGVSTQTQDATMRSVSALSRLASNFLPGASPRHLAGDNGDAGSGLGDTGTRRRLGATGSARSGEGRGGIAPAQKNARLRSSSSVEVPAASANREEEHGGGEHVSPRRRSRGSQAHAPSSSVAAGFPFPSSSLVSSPHVSSASLPARRLSAGTGEDAGEFGDSLDIPGIVPGPVQPWLWVPGSSQGPDNSPPPTAESILRFMRLQESLEAKGDALFRAKVLAVVALLMVAVRILTLTAAVPQRFQEARKLIEILYGAASQIAIASVFVVVAFFAFCFAGYTILGVQFRGFSTPTYSIVTCLMILTSKWNFNAVTAPATQHHALTWQFEAFVFFFCIVFFCYLNYLVLAFLYLRYTHIELDAAPEVQDLVTKYGVEPRRRMALAVSDTVILYWKAFLKALQLAIAQANADGAMASLDSQAALLRDRFFDEFRGLPTLATLPCTTKDRIERAFLGTQLVRIQQYITDLEFLKAKQFLILYDLKILGDYQRSVRKLNKKKGLFIASLERALQDLNDEIDVLQNDISLLTYADEQTEERVEQRHRQRQLLDLTGVARGPAVLPPGVYVPPESLEEARQVQRKEETKREERISEWRRRVSEGEVYPVSLQELRRRRQRRQEFDSGSPFVVAAELLDDPDFLDGEDAPQASGASGSRRASQRRYLDPGLVAEEDDDALLAVSPVARQRGKEKRRQGGRDSVAFALSPLDGVERKASPVGAQKTDDDWDLVRQRFGGERQPTLHFQDDRGSDILVRPDVQTETAKAAWRRSGGRGASGDVDPQGVVKIKKTVKIRPFKKKDGRAKTESSPLSAASTPRPEDEKRKRKKGKGFREAEAPARSEEDAARAASEESDEGERPETNAPAIHYARSLSMRVQRGPRDRADSKGGAGYEALSRMRKEPERRKKKEDKPRRTEKKESAYQVLENKPKKKEARGGVFGVNILGEE</sequence>
<feature type="transmembrane region" description="Helical" evidence="3">
    <location>
        <begin position="1547"/>
        <end position="1569"/>
    </location>
</feature>
<feature type="transmembrane region" description="Helical" evidence="3">
    <location>
        <begin position="1506"/>
        <end position="1526"/>
    </location>
</feature>
<keyword evidence="6" id="KW-1185">Reference proteome</keyword>
<protein>
    <recommendedName>
        <fullName evidence="7">Polycystin cation channel protein</fullName>
    </recommendedName>
</protein>
<reference evidence="6" key="3">
    <citation type="journal article" date="2012" name="PLoS Pathog.">
        <title>Comparative genomics of the apicomplexan parasites Toxoplasma gondii and Neospora caninum: Coccidia differing in host range and transmission strategy.</title>
        <authorList>
            <person name="Reid A.J."/>
            <person name="Vermont S.J."/>
            <person name="Cotton J.A."/>
            <person name="Harris D."/>
            <person name="Hill-Cawthorne G.A."/>
            <person name="Konen-Waisman S."/>
            <person name="Latham S.M."/>
            <person name="Mourier T."/>
            <person name="Norton R."/>
            <person name="Quail M.A."/>
            <person name="Sanders M."/>
            <person name="Shanmugam D."/>
            <person name="Sohal A."/>
            <person name="Wasmuth J.D."/>
            <person name="Brunk B."/>
            <person name="Grigg M.E."/>
            <person name="Howard J.C."/>
            <person name="Parkinson J."/>
            <person name="Roos D.S."/>
            <person name="Trees A.J."/>
            <person name="Berriman M."/>
            <person name="Pain A."/>
            <person name="Wastling J.M."/>
        </authorList>
    </citation>
    <scope>NUCLEOTIDE SEQUENCE [LARGE SCALE GENOMIC DNA]</scope>
    <source>
        <strain evidence="6">Liverpool</strain>
    </source>
</reference>
<name>F0VMU2_NEOCL</name>
<dbReference type="VEuPathDB" id="ToxoDB:NCLIV_054630"/>
<evidence type="ECO:0008006" key="7">
    <source>
        <dbReference type="Google" id="ProtNLM"/>
    </source>
</evidence>
<keyword evidence="3" id="KW-0472">Membrane</keyword>
<feature type="region of interest" description="Disordered" evidence="2">
    <location>
        <begin position="89"/>
        <end position="124"/>
    </location>
</feature>
<reference evidence="4" key="2">
    <citation type="submission" date="2011-03" db="EMBL/GenBank/DDBJ databases">
        <title>Comparative genomics and transcriptomics of Neospora caninum and Toxoplasma gondii.</title>
        <authorList>
            <person name="Reid A.J."/>
            <person name="Sohal A."/>
            <person name="Harris D."/>
            <person name="Quail M."/>
            <person name="Sanders M."/>
            <person name="Berriman M."/>
            <person name="Wastling J.M."/>
            <person name="Pain A."/>
        </authorList>
    </citation>
    <scope>NUCLEOTIDE SEQUENCE</scope>
    <source>
        <strain evidence="4">Liverpool</strain>
    </source>
</reference>
<keyword evidence="3" id="KW-1133">Transmembrane helix</keyword>
<feature type="compositionally biased region" description="Basic residues" evidence="2">
    <location>
        <begin position="2066"/>
        <end position="2081"/>
    </location>
</feature>
<feature type="compositionally biased region" description="Low complexity" evidence="2">
    <location>
        <begin position="1927"/>
        <end position="1938"/>
    </location>
</feature>
<feature type="compositionally biased region" description="Basic and acidic residues" evidence="2">
    <location>
        <begin position="2175"/>
        <end position="2199"/>
    </location>
</feature>
<evidence type="ECO:0000313" key="4">
    <source>
        <dbReference type="EMBL" id="CBZ55038.1"/>
    </source>
</evidence>
<feature type="transmembrane region" description="Helical" evidence="3">
    <location>
        <begin position="484"/>
        <end position="509"/>
    </location>
</feature>
<dbReference type="OMA" id="CYLFVEI"/>
<reference evidence="4" key="1">
    <citation type="submission" date="2011-02" db="EMBL/GenBank/DDBJ databases">
        <authorList>
            <person name="Aslett M."/>
        </authorList>
    </citation>
    <scope>NUCLEOTIDE SEQUENCE</scope>
    <source>
        <strain evidence="4">Liverpool</strain>
    </source>
</reference>
<evidence type="ECO:0000256" key="3">
    <source>
        <dbReference type="SAM" id="Phobius"/>
    </source>
</evidence>
<dbReference type="Proteomes" id="UP000007494">
    <property type="component" value="Chromosome XI"/>
</dbReference>
<evidence type="ECO:0000256" key="2">
    <source>
        <dbReference type="SAM" id="MobiDB-lite"/>
    </source>
</evidence>
<feature type="transmembrane region" description="Helical" evidence="3">
    <location>
        <begin position="1615"/>
        <end position="1638"/>
    </location>
</feature>
<feature type="region of interest" description="Disordered" evidence="2">
    <location>
        <begin position="973"/>
        <end position="1101"/>
    </location>
</feature>
<feature type="region of interest" description="Disordered" evidence="2">
    <location>
        <begin position="153"/>
        <end position="271"/>
    </location>
</feature>
<feature type="region of interest" description="Disordered" evidence="2">
    <location>
        <begin position="1962"/>
        <end position="1981"/>
    </location>
</feature>
<feature type="transmembrane region" description="Helical" evidence="3">
    <location>
        <begin position="529"/>
        <end position="555"/>
    </location>
</feature>
<feature type="compositionally biased region" description="Basic and acidic residues" evidence="2">
    <location>
        <begin position="2110"/>
        <end position="2139"/>
    </location>
</feature>
<organism evidence="4 6">
    <name type="scientific">Neospora caninum (strain Liverpool)</name>
    <dbReference type="NCBI Taxonomy" id="572307"/>
    <lineage>
        <taxon>Eukaryota</taxon>
        <taxon>Sar</taxon>
        <taxon>Alveolata</taxon>
        <taxon>Apicomplexa</taxon>
        <taxon>Conoidasida</taxon>
        <taxon>Coccidia</taxon>
        <taxon>Eucoccidiorida</taxon>
        <taxon>Eimeriorina</taxon>
        <taxon>Sarcocystidae</taxon>
        <taxon>Neospora</taxon>
    </lineage>
</organism>
<dbReference type="PANTHER" id="PTHR48125">
    <property type="entry name" value="LP07818P1"/>
    <property type="match status" value="1"/>
</dbReference>
<feature type="compositionally biased region" description="Polar residues" evidence="2">
    <location>
        <begin position="104"/>
        <end position="119"/>
    </location>
</feature>
<reference evidence="5" key="4">
    <citation type="journal article" date="2015" name="PLoS ONE">
        <title>Comprehensive Evaluation of Toxoplasma gondii VEG and Neospora caninum LIV Genomes with Tachyzoite Stage Transcriptome and Proteome Defines Novel Transcript Features.</title>
        <authorList>
            <person name="Ramaprasad A."/>
            <person name="Mourier T."/>
            <person name="Naeem R."/>
            <person name="Malas T.B."/>
            <person name="Moussa E."/>
            <person name="Panigrahi A."/>
            <person name="Vermont S.J."/>
            <person name="Otto T.D."/>
            <person name="Wastling J."/>
            <person name="Pain A."/>
        </authorList>
    </citation>
    <scope>NUCLEOTIDE SEQUENCE</scope>
    <source>
        <strain evidence="5">Liverpool</strain>
    </source>
</reference>
<feature type="compositionally biased region" description="Low complexity" evidence="2">
    <location>
        <begin position="1367"/>
        <end position="1378"/>
    </location>
</feature>
<feature type="region of interest" description="Disordered" evidence="2">
    <location>
        <begin position="1316"/>
        <end position="1409"/>
    </location>
</feature>
<evidence type="ECO:0000256" key="1">
    <source>
        <dbReference type="SAM" id="Coils"/>
    </source>
</evidence>
<dbReference type="EMBL" id="LN714486">
    <property type="protein sequence ID" value="CEL69762.1"/>
    <property type="molecule type" value="Genomic_DNA"/>
</dbReference>
<feature type="compositionally biased region" description="Low complexity" evidence="2">
    <location>
        <begin position="157"/>
        <end position="186"/>
    </location>
</feature>
<dbReference type="InParanoid" id="F0VMU2"/>
<feature type="transmembrane region" description="Helical" evidence="3">
    <location>
        <begin position="740"/>
        <end position="760"/>
    </location>
</feature>
<feature type="compositionally biased region" description="Basic and acidic residues" evidence="2">
    <location>
        <begin position="1379"/>
        <end position="1391"/>
    </location>
</feature>
<dbReference type="eggNOG" id="KOG3599">
    <property type="taxonomic scope" value="Eukaryota"/>
</dbReference>
<dbReference type="PANTHER" id="PTHR48125:SF10">
    <property type="entry name" value="OS12G0136300 PROTEIN"/>
    <property type="match status" value="1"/>
</dbReference>
<gene>
    <name evidence="5" type="ORF">BN1204_054630</name>
    <name evidence="4" type="ORF">NCLIV_054630</name>
</gene>
<dbReference type="GeneID" id="13446753"/>
<feature type="region of interest" description="Disordered" evidence="2">
    <location>
        <begin position="2040"/>
        <end position="2226"/>
    </location>
</feature>
<feature type="coiled-coil region" evidence="1">
    <location>
        <begin position="1787"/>
        <end position="1814"/>
    </location>
</feature>
<keyword evidence="3" id="KW-0812">Transmembrane</keyword>
<feature type="compositionally biased region" description="Low complexity" evidence="2">
    <location>
        <begin position="973"/>
        <end position="1069"/>
    </location>
</feature>
<feature type="compositionally biased region" description="Low complexity" evidence="2">
    <location>
        <begin position="202"/>
        <end position="252"/>
    </location>
</feature>
<feature type="transmembrane region" description="Helical" evidence="3">
    <location>
        <begin position="624"/>
        <end position="648"/>
    </location>
</feature>
<feature type="transmembrane region" description="Helical" evidence="3">
    <location>
        <begin position="567"/>
        <end position="588"/>
    </location>
</feature>
<feature type="transmembrane region" description="Helical" evidence="3">
    <location>
        <begin position="49"/>
        <end position="69"/>
    </location>
</feature>
<feature type="transmembrane region" description="Helical" evidence="3">
    <location>
        <begin position="1249"/>
        <end position="1271"/>
    </location>
</feature>
<dbReference type="OrthoDB" id="332946at2759"/>
<keyword evidence="1" id="KW-0175">Coiled coil</keyword>